<dbReference type="EMBL" id="JABBPG010000013">
    <property type="protein sequence ID" value="NOU52946.1"/>
    <property type="molecule type" value="Genomic_DNA"/>
</dbReference>
<keyword evidence="10" id="KW-1185">Reference proteome</keyword>
<evidence type="ECO:0000259" key="8">
    <source>
        <dbReference type="PROSITE" id="PS50011"/>
    </source>
</evidence>
<dbReference type="InterPro" id="IPR011990">
    <property type="entry name" value="TPR-like_helical_dom_sf"/>
</dbReference>
<dbReference type="Pfam" id="PF00069">
    <property type="entry name" value="Pkinase"/>
    <property type="match status" value="1"/>
</dbReference>
<feature type="binding site" evidence="6">
    <location>
        <position position="37"/>
    </location>
    <ligand>
        <name>ATP</name>
        <dbReference type="ChEBI" id="CHEBI:30616"/>
    </ligand>
</feature>
<keyword evidence="3 6" id="KW-0547">Nucleotide-binding</keyword>
<evidence type="ECO:0000256" key="3">
    <source>
        <dbReference type="ARBA" id="ARBA00022741"/>
    </source>
</evidence>
<dbReference type="PANTHER" id="PTHR24350">
    <property type="entry name" value="SERINE/THREONINE-PROTEIN KINASE IAL-RELATED"/>
    <property type="match status" value="1"/>
</dbReference>
<dbReference type="PROSITE" id="PS50011">
    <property type="entry name" value="PROTEIN_KINASE_DOM"/>
    <property type="match status" value="1"/>
</dbReference>
<dbReference type="InterPro" id="IPR011009">
    <property type="entry name" value="Kinase-like_dom_sf"/>
</dbReference>
<feature type="transmembrane region" description="Helical" evidence="7">
    <location>
        <begin position="295"/>
        <end position="316"/>
    </location>
</feature>
<dbReference type="RefSeq" id="WP_171627997.1">
    <property type="nucleotide sequence ID" value="NZ_JABBPG010000013.1"/>
</dbReference>
<dbReference type="Gene3D" id="1.10.510.10">
    <property type="entry name" value="Transferase(Phosphotransferase) domain 1"/>
    <property type="match status" value="1"/>
</dbReference>
<proteinExistence type="predicted"/>
<feature type="domain" description="Protein kinase" evidence="8">
    <location>
        <begin position="8"/>
        <end position="266"/>
    </location>
</feature>
<dbReference type="Gene3D" id="1.25.40.10">
    <property type="entry name" value="Tetratricopeptide repeat domain"/>
    <property type="match status" value="1"/>
</dbReference>
<keyword evidence="7" id="KW-1133">Transmembrane helix</keyword>
<evidence type="ECO:0000256" key="6">
    <source>
        <dbReference type="PROSITE-ProRule" id="PRU10141"/>
    </source>
</evidence>
<protein>
    <submittedName>
        <fullName evidence="9">Protein kinase</fullName>
    </submittedName>
</protein>
<keyword evidence="4 9" id="KW-0418">Kinase</keyword>
<evidence type="ECO:0000256" key="4">
    <source>
        <dbReference type="ARBA" id="ARBA00022777"/>
    </source>
</evidence>
<evidence type="ECO:0000256" key="1">
    <source>
        <dbReference type="ARBA" id="ARBA00022527"/>
    </source>
</evidence>
<comment type="caution">
    <text evidence="9">The sequence shown here is derived from an EMBL/GenBank/DDBJ whole genome shotgun (WGS) entry which is preliminary data.</text>
</comment>
<accession>A0A849VI40</accession>
<evidence type="ECO:0000256" key="5">
    <source>
        <dbReference type="ARBA" id="ARBA00022840"/>
    </source>
</evidence>
<evidence type="ECO:0000256" key="2">
    <source>
        <dbReference type="ARBA" id="ARBA00022679"/>
    </source>
</evidence>
<dbReference type="InterPro" id="IPR008271">
    <property type="entry name" value="Ser/Thr_kinase_AS"/>
</dbReference>
<keyword evidence="5 6" id="KW-0067">ATP-binding</keyword>
<dbReference type="GO" id="GO:0005524">
    <property type="term" value="F:ATP binding"/>
    <property type="evidence" value="ECO:0007669"/>
    <property type="project" value="UniProtKB-UniRule"/>
</dbReference>
<dbReference type="InterPro" id="IPR030616">
    <property type="entry name" value="Aur-like"/>
</dbReference>
<evidence type="ECO:0000313" key="9">
    <source>
        <dbReference type="EMBL" id="NOU52946.1"/>
    </source>
</evidence>
<name>A0A849VI40_9GAMM</name>
<gene>
    <name evidence="9" type="ORF">HG263_20810</name>
</gene>
<organism evidence="9 10">
    <name type="scientific">Pseudoalteromonas caenipelagi</name>
    <dbReference type="NCBI Taxonomy" id="2726988"/>
    <lineage>
        <taxon>Bacteria</taxon>
        <taxon>Pseudomonadati</taxon>
        <taxon>Pseudomonadota</taxon>
        <taxon>Gammaproteobacteria</taxon>
        <taxon>Alteromonadales</taxon>
        <taxon>Pseudoalteromonadaceae</taxon>
        <taxon>Pseudoalteromonas</taxon>
    </lineage>
</organism>
<dbReference type="InterPro" id="IPR000719">
    <property type="entry name" value="Prot_kinase_dom"/>
</dbReference>
<evidence type="ECO:0000313" key="10">
    <source>
        <dbReference type="Proteomes" id="UP000586305"/>
    </source>
</evidence>
<keyword evidence="2" id="KW-0808">Transferase</keyword>
<dbReference type="PROSITE" id="PS00108">
    <property type="entry name" value="PROTEIN_KINASE_ST"/>
    <property type="match status" value="1"/>
</dbReference>
<dbReference type="AlphaFoldDB" id="A0A849VI40"/>
<evidence type="ECO:0000256" key="7">
    <source>
        <dbReference type="SAM" id="Phobius"/>
    </source>
</evidence>
<dbReference type="Proteomes" id="UP000586305">
    <property type="component" value="Unassembled WGS sequence"/>
</dbReference>
<dbReference type="GO" id="GO:0004674">
    <property type="term" value="F:protein serine/threonine kinase activity"/>
    <property type="evidence" value="ECO:0007669"/>
    <property type="project" value="UniProtKB-KW"/>
</dbReference>
<dbReference type="SMART" id="SM00028">
    <property type="entry name" value="TPR"/>
    <property type="match status" value="4"/>
</dbReference>
<dbReference type="SUPFAM" id="SSF56112">
    <property type="entry name" value="Protein kinase-like (PK-like)"/>
    <property type="match status" value="1"/>
</dbReference>
<dbReference type="InterPro" id="IPR017441">
    <property type="entry name" value="Protein_kinase_ATP_BS"/>
</dbReference>
<reference evidence="9 10" key="1">
    <citation type="submission" date="2020-04" db="EMBL/GenBank/DDBJ databases">
        <title>Pseudoalteromonas caenipelagi sp. nov., isolated from a tidal flat.</title>
        <authorList>
            <person name="Park S."/>
            <person name="Yoon J.-H."/>
        </authorList>
    </citation>
    <scope>NUCLEOTIDE SEQUENCE [LARGE SCALE GENOMIC DNA]</scope>
    <source>
        <strain evidence="9 10">JBTF-M23</strain>
    </source>
</reference>
<dbReference type="CDD" id="cd14014">
    <property type="entry name" value="STKc_PknB_like"/>
    <property type="match status" value="1"/>
</dbReference>
<keyword evidence="1" id="KW-0723">Serine/threonine-protein kinase</keyword>
<keyword evidence="7" id="KW-0472">Membrane</keyword>
<keyword evidence="7" id="KW-0812">Transmembrane</keyword>
<dbReference type="PROSITE" id="PS00107">
    <property type="entry name" value="PROTEIN_KINASE_ATP"/>
    <property type="match status" value="1"/>
</dbReference>
<sequence length="846" mass="95325">MIDLSRHYENVMPIGQGGMSTVFLATDAKLGRKVALKVLNNAHTHGQTLLEEARLLAKLNHPNIVQIYNVQEVDTSLVLEMEYVQGTTLYNHLKEQHLDLEKKLSILIDIAQGLSAAHKQHILHLDLKAANILVNEQGQAKIADFGISQLKGEQDVSQLSSFGSLVSMSPEQLREEPLDQRSDLFSFGLLAYQILTGNHPYRAQAQANTEQAIAEQIKFSPLKHAARGLIEYSDDLITLIERLLQFDKDLRPHSADEVVMHLKQVLMSINYDNSDPTIELSELNLSNPNSKRNKLLALFAFAFLFVGLIGSGIWYWQITKPKTYIAALPIKYDEQSSLTDTQQRIVKLGLDDAISNFILQDSSTLQVSNSEVETAIKLMGEETSLASLGKALGANILLEPELSCRGSICEVILNAIDGSKATMIKSTRYSVDAESFSEAYRNSLSHVSGLFSQEALSDEISDAFFEKYVTLVNSYNSGNQDLKQILHQVRTQQRQAPNFTPLYSLYRRVVIETHRMHSDPNILWSFVDTLENAPESYKFSPNFLLDHILVYQELRDWEKAESLITSLEKTNIDRYELLSIKANYFRERAHYQQALDNILAAYKLRPTLQVTRSVAIIYLLKGQYTDALSYLDLVISSAPNDYWALQAYADISLLSGSPYQAIAAYKRLLKKSPQDTKALSNLAIALSLVGEFQLSSIHAKKAYELNPQHLNYILNYADSLLLLKEEKQSKVLYQTILNMTEDSTDFDDLIPRVQALLHLGEGIAALKLVNYIENENPNVYDLKFVKAMVLTLLGEHQSALLTIENSINDGWSANFYTLPWFKSLCVHTEKLELLISTKNTNYLCAS</sequence>
<dbReference type="InterPro" id="IPR019734">
    <property type="entry name" value="TPR_rpt"/>
</dbReference>
<dbReference type="SMART" id="SM00220">
    <property type="entry name" value="S_TKc"/>
    <property type="match status" value="1"/>
</dbReference>
<dbReference type="SUPFAM" id="SSF48452">
    <property type="entry name" value="TPR-like"/>
    <property type="match status" value="2"/>
</dbReference>